<dbReference type="AlphaFoldDB" id="A0A1B6GKY1"/>
<protein>
    <submittedName>
        <fullName evidence="2">Uncharacterized protein</fullName>
    </submittedName>
</protein>
<feature type="coiled-coil region" evidence="1">
    <location>
        <begin position="297"/>
        <end position="355"/>
    </location>
</feature>
<evidence type="ECO:0000313" key="2">
    <source>
        <dbReference type="EMBL" id="JAS63095.1"/>
    </source>
</evidence>
<organism evidence="2">
    <name type="scientific">Cuerna arida</name>
    <dbReference type="NCBI Taxonomy" id="1464854"/>
    <lineage>
        <taxon>Eukaryota</taxon>
        <taxon>Metazoa</taxon>
        <taxon>Ecdysozoa</taxon>
        <taxon>Arthropoda</taxon>
        <taxon>Hexapoda</taxon>
        <taxon>Insecta</taxon>
        <taxon>Pterygota</taxon>
        <taxon>Neoptera</taxon>
        <taxon>Paraneoptera</taxon>
        <taxon>Hemiptera</taxon>
        <taxon>Auchenorrhyncha</taxon>
        <taxon>Membracoidea</taxon>
        <taxon>Cicadellidae</taxon>
        <taxon>Cicadellinae</taxon>
        <taxon>Proconiini</taxon>
        <taxon>Cuerna</taxon>
    </lineage>
</organism>
<feature type="coiled-coil region" evidence="1">
    <location>
        <begin position="82"/>
        <end position="130"/>
    </location>
</feature>
<feature type="coiled-coil region" evidence="1">
    <location>
        <begin position="173"/>
        <end position="264"/>
    </location>
</feature>
<evidence type="ECO:0000256" key="1">
    <source>
        <dbReference type="SAM" id="Coils"/>
    </source>
</evidence>
<reference evidence="2" key="1">
    <citation type="submission" date="2015-11" db="EMBL/GenBank/DDBJ databases">
        <title>De novo transcriptome assembly of four potential Pierce s Disease insect vectors from Arizona vineyards.</title>
        <authorList>
            <person name="Tassone E.E."/>
        </authorList>
    </citation>
    <scope>NUCLEOTIDE SEQUENCE</scope>
</reference>
<feature type="coiled-coil region" evidence="1">
    <location>
        <begin position="472"/>
        <end position="566"/>
    </location>
</feature>
<keyword evidence="1" id="KW-0175">Coiled coil</keyword>
<gene>
    <name evidence="2" type="ORF">g.37065</name>
</gene>
<name>A0A1B6GKY1_9HEMI</name>
<proteinExistence type="predicted"/>
<feature type="coiled-coil region" evidence="1">
    <location>
        <begin position="631"/>
        <end position="700"/>
    </location>
</feature>
<accession>A0A1B6GKY1</accession>
<sequence length="783" mass="92284">MFGQKTRVFSQDAELSQIENIADSQNDPQNSIQQHTFDSSEEYNMDTAPTYHQEASEGQLSVRAEAICEENRRLTDLVQSSLKKLEKRRINLMNKKMKIEEEEKVYLEIHERQRRESLEAQMNLEEWTEKYQKELDERPKLIEKVKDAELLINIFENYYTNGLAHGEEIKAAKKHLETEMNTAYKELETVKQKKNQIELLFKADMEQKIKKAQEYKESIKKEKEDNITEIQKLTLQNDEKANRISYLEEEIKIVLKNKENLNNVFSTTSLQNKTLFEGINDLHHKLDECRAVGASDIQNLKLQINTEQNNNSNLDLKCKEKEDYFNSLSTKQKELTNLSKQLKIAVENASKANKEQMMKIEECCAKKTSLNEQINYYADEIKQYFNAEEDNDSFKKTLFTLEEDIKLCSTSLKEKEDVVQNLNDQISVSKRVLLDIEGKKVQADSELEKCKILKNELISKETEENMLYQQERDFKMKQCNNMEQENKELTDKEKELKMRIQELIMSNQNLELEVKKIKNLIEKYNQDTQKSKKELFLTKKENEEYLNSLKEELDEKYNNLDSYEEFLIELRPKQEKVIVVKAKREALDQDVRNQYEQFKKEKEVLDCDFNTKTLELDREIDNFTSVMEKLLKGEEETTEKLTVEIQEAEKIKIKLKEELKSLYKKLNMLKSEELYKRNRVTKMENRLRTINNEIKVTKKDFTDVMTRKVQTPSAAQTTNKLSTPTSSFGSYKNLNTTQSQGQPLLKNKLHSKGLEFLPNVPNQDTVKKWVEAVPVDEYEFSEI</sequence>
<dbReference type="EMBL" id="GECZ01006674">
    <property type="protein sequence ID" value="JAS63095.1"/>
    <property type="molecule type" value="Transcribed_RNA"/>
</dbReference>